<keyword evidence="7" id="KW-1185">Reference proteome</keyword>
<dbReference type="InParanoid" id="B8MJ90"/>
<dbReference type="PROSITE" id="PS51253">
    <property type="entry name" value="HTH_CENPB"/>
    <property type="match status" value="1"/>
</dbReference>
<dbReference type="HOGENOM" id="CLU_013929_4_3_1"/>
<dbReference type="OrthoDB" id="4457643at2759"/>
<feature type="compositionally biased region" description="Polar residues" evidence="4">
    <location>
        <begin position="487"/>
        <end position="499"/>
    </location>
</feature>
<dbReference type="AlphaFoldDB" id="B8MJ90"/>
<evidence type="ECO:0000256" key="2">
    <source>
        <dbReference type="ARBA" id="ARBA00023125"/>
    </source>
</evidence>
<dbReference type="Proteomes" id="UP000001745">
    <property type="component" value="Unassembled WGS sequence"/>
</dbReference>
<evidence type="ECO:0000256" key="3">
    <source>
        <dbReference type="ARBA" id="ARBA00023242"/>
    </source>
</evidence>
<sequence length="550" mass="63503">MPPIRTGYREKLVEQEGKILLAISDLKNGKIRSIRQAVRIYNVPYTTLHDRLNGIEYKIEKRANSHVLTQNEEESLLKWILDLDKRGLPPRPSLVQDMADLLLSQNGNKHVSERWVYRFVDRHPEVKLRFSRRYNYERAKCEDIKIIREHFNRVQEVIQEYGILSEDIYNFDETGFAMGLCASAKVITGSDRYGRPYLLQPGNREWVTAIEAVNSTGWALPSYVIFKATTYYQQGWFETLPQDWRLDISKNGWTTDEIGIRWLQKHFIPHTTSRTKGRYRMLILDGHGSHLTPQFDQICTENNIIPVCMPPHSSHLLQPLDVSCFAVLKRQYGRLVEQRVRLGFNHIDKYDFLTAFPEARAMAYKAENVQNGFKATGLVPYNPDHVYEKLTVQLRTPTPPPSRSSNSQSSCQQTPQNPRQFNRQTATIKKRINDRTIGPFEVVDQAINRLSKAYEMSRNELLIIQKEVHDLRAANEKEKKKRKRSRAQISHEGSLTAQEAQELIGSRNEASQPIPTAPVESEPQTSQPRLRAPPKCSGARFPEKVIGWVS</sequence>
<name>B8MJ90_TALSN</name>
<dbReference type="InterPro" id="IPR050863">
    <property type="entry name" value="CenT-Element_Derived"/>
</dbReference>
<dbReference type="Gene3D" id="3.30.420.10">
    <property type="entry name" value="Ribonuclease H-like superfamily/Ribonuclease H"/>
    <property type="match status" value="1"/>
</dbReference>
<dbReference type="GO" id="GO:0003677">
    <property type="term" value="F:DNA binding"/>
    <property type="evidence" value="ECO:0007669"/>
    <property type="project" value="UniProtKB-KW"/>
</dbReference>
<reference evidence="7" key="1">
    <citation type="journal article" date="2015" name="Genome Announc.">
        <title>Genome sequence of the AIDS-associated pathogen Penicillium marneffei (ATCC18224) and its near taxonomic relative Talaromyces stipitatus (ATCC10500).</title>
        <authorList>
            <person name="Nierman W.C."/>
            <person name="Fedorova-Abrams N.D."/>
            <person name="Andrianopoulos A."/>
        </authorList>
    </citation>
    <scope>NUCLEOTIDE SEQUENCE [LARGE SCALE GENOMIC DNA]</scope>
    <source>
        <strain evidence="7">ATCC 10500 / CBS 375.48 / QM 6759 / NRRL 1006</strain>
    </source>
</reference>
<dbReference type="SUPFAM" id="SSF46689">
    <property type="entry name" value="Homeodomain-like"/>
    <property type="match status" value="1"/>
</dbReference>
<accession>B8MJ90</accession>
<feature type="compositionally biased region" description="Low complexity" evidence="4">
    <location>
        <begin position="403"/>
        <end position="418"/>
    </location>
</feature>
<evidence type="ECO:0000256" key="4">
    <source>
        <dbReference type="SAM" id="MobiDB-lite"/>
    </source>
</evidence>
<dbReference type="eggNOG" id="KOG3105">
    <property type="taxonomic scope" value="Eukaryota"/>
</dbReference>
<gene>
    <name evidence="6" type="ORF">TSTA_041570</name>
</gene>
<keyword evidence="3" id="KW-0539">Nucleus</keyword>
<dbReference type="STRING" id="441959.B8MJ90"/>
<feature type="domain" description="HTH CENPB-type" evidence="5">
    <location>
        <begin position="60"/>
        <end position="129"/>
    </location>
</feature>
<comment type="subcellular location">
    <subcellularLocation>
        <location evidence="1">Nucleus</location>
    </subcellularLocation>
</comment>
<dbReference type="GO" id="GO:0005634">
    <property type="term" value="C:nucleus"/>
    <property type="evidence" value="ECO:0007669"/>
    <property type="project" value="UniProtKB-SubCell"/>
</dbReference>
<evidence type="ECO:0000313" key="7">
    <source>
        <dbReference type="Proteomes" id="UP000001745"/>
    </source>
</evidence>
<feature type="region of interest" description="Disordered" evidence="4">
    <location>
        <begin position="474"/>
        <end position="550"/>
    </location>
</feature>
<dbReference type="Pfam" id="PF05225">
    <property type="entry name" value="HTH_psq"/>
    <property type="match status" value="1"/>
</dbReference>
<dbReference type="InterPro" id="IPR007889">
    <property type="entry name" value="HTH_Psq"/>
</dbReference>
<dbReference type="SMART" id="SM00674">
    <property type="entry name" value="CENPB"/>
    <property type="match status" value="1"/>
</dbReference>
<dbReference type="PANTHER" id="PTHR19303:SF62">
    <property type="entry name" value="HTH CENPB-TYPE DOMAIN-CONTAINING PROTEIN-RELATED"/>
    <property type="match status" value="1"/>
</dbReference>
<dbReference type="InterPro" id="IPR009057">
    <property type="entry name" value="Homeodomain-like_sf"/>
</dbReference>
<evidence type="ECO:0000259" key="5">
    <source>
        <dbReference type="PROSITE" id="PS51253"/>
    </source>
</evidence>
<evidence type="ECO:0000256" key="1">
    <source>
        <dbReference type="ARBA" id="ARBA00004123"/>
    </source>
</evidence>
<dbReference type="Pfam" id="PF03221">
    <property type="entry name" value="HTH_Tnp_Tc5"/>
    <property type="match status" value="1"/>
</dbReference>
<dbReference type="InterPro" id="IPR004875">
    <property type="entry name" value="DDE_SF_endonuclease_dom"/>
</dbReference>
<organism evidence="6 7">
    <name type="scientific">Talaromyces stipitatus (strain ATCC 10500 / CBS 375.48 / QM 6759 / NRRL 1006)</name>
    <name type="common">Penicillium stipitatum</name>
    <dbReference type="NCBI Taxonomy" id="441959"/>
    <lineage>
        <taxon>Eukaryota</taxon>
        <taxon>Fungi</taxon>
        <taxon>Dikarya</taxon>
        <taxon>Ascomycota</taxon>
        <taxon>Pezizomycotina</taxon>
        <taxon>Eurotiomycetes</taxon>
        <taxon>Eurotiomycetidae</taxon>
        <taxon>Eurotiales</taxon>
        <taxon>Trichocomaceae</taxon>
        <taxon>Talaromyces</taxon>
        <taxon>Talaromyces sect. Talaromyces</taxon>
    </lineage>
</organism>
<dbReference type="OMA" id="FRATEIF"/>
<dbReference type="PhylomeDB" id="B8MJ90"/>
<dbReference type="Pfam" id="PF03184">
    <property type="entry name" value="DDE_1"/>
    <property type="match status" value="1"/>
</dbReference>
<keyword evidence="2" id="KW-0238">DNA-binding</keyword>
<dbReference type="RefSeq" id="XP_002484632.1">
    <property type="nucleotide sequence ID" value="XM_002484587.1"/>
</dbReference>
<dbReference type="InterPro" id="IPR006600">
    <property type="entry name" value="HTH_CenpB_DNA-bd_dom"/>
</dbReference>
<evidence type="ECO:0000313" key="6">
    <source>
        <dbReference type="EMBL" id="EED14679.1"/>
    </source>
</evidence>
<dbReference type="GeneID" id="8109742"/>
<dbReference type="InterPro" id="IPR036397">
    <property type="entry name" value="RNaseH_sf"/>
</dbReference>
<dbReference type="EMBL" id="EQ962657">
    <property type="protein sequence ID" value="EED14679.1"/>
    <property type="molecule type" value="Genomic_DNA"/>
</dbReference>
<feature type="region of interest" description="Disordered" evidence="4">
    <location>
        <begin position="394"/>
        <end position="432"/>
    </location>
</feature>
<dbReference type="PANTHER" id="PTHR19303">
    <property type="entry name" value="TRANSPOSON"/>
    <property type="match status" value="1"/>
</dbReference>
<proteinExistence type="predicted"/>
<protein>
    <submittedName>
        <fullName evidence="6">Pogo transposable element, putative</fullName>
    </submittedName>
</protein>
<dbReference type="Gene3D" id="1.10.10.60">
    <property type="entry name" value="Homeodomain-like"/>
    <property type="match status" value="1"/>
</dbReference>
<dbReference type="VEuPathDB" id="FungiDB:TSTA_041570"/>